<dbReference type="InterPro" id="IPR000798">
    <property type="entry name" value="Ez/rad/moesin-like"/>
</dbReference>
<dbReference type="GO" id="GO:0016028">
    <property type="term" value="C:rhabdomere"/>
    <property type="evidence" value="ECO:0007669"/>
    <property type="project" value="UniProtKB-SubCell"/>
</dbReference>
<dbReference type="Gene3D" id="2.30.29.30">
    <property type="entry name" value="Pleckstrin-homology domain (PH domain)/Phosphotyrosine-binding domain (PTB)"/>
    <property type="match status" value="1"/>
</dbReference>
<dbReference type="Pfam" id="PF00769">
    <property type="entry name" value="ERM_C"/>
    <property type="match status" value="1"/>
</dbReference>
<evidence type="ECO:0000313" key="13">
    <source>
        <dbReference type="Proteomes" id="UP001152799"/>
    </source>
</evidence>
<comment type="subcellular location">
    <subcellularLocation>
        <location evidence="3">Cell junction</location>
        <location evidence="3">Adherens junction</location>
    </subcellularLocation>
    <subcellularLocation>
        <location evidence="1">Cell membrane</location>
        <topology evidence="1">Peripheral membrane protein</topology>
    </subcellularLocation>
    <subcellularLocation>
        <location evidence="9">Cell projection</location>
        <location evidence="9">Rhabdomere</location>
    </subcellularLocation>
    <subcellularLocation>
        <location evidence="2">Cytoplasm</location>
        <location evidence="2">Cytoskeleton</location>
    </subcellularLocation>
</comment>
<dbReference type="SUPFAM" id="SSF54236">
    <property type="entry name" value="Ubiquitin-like"/>
    <property type="match status" value="1"/>
</dbReference>
<evidence type="ECO:0000256" key="5">
    <source>
        <dbReference type="ARBA" id="ARBA00022949"/>
    </source>
</evidence>
<dbReference type="InterPro" id="IPR046810">
    <property type="entry name" value="ERM_helical"/>
</dbReference>
<evidence type="ECO:0000256" key="2">
    <source>
        <dbReference type="ARBA" id="ARBA00004245"/>
    </source>
</evidence>
<name>A0A9P0DI36_9CUCU</name>
<dbReference type="GO" id="GO:0009887">
    <property type="term" value="P:animal organ morphogenesis"/>
    <property type="evidence" value="ECO:0007669"/>
    <property type="project" value="UniProtKB-ARBA"/>
</dbReference>
<evidence type="ECO:0000256" key="7">
    <source>
        <dbReference type="ARBA" id="ARBA00023212"/>
    </source>
</evidence>
<evidence type="ECO:0000256" key="6">
    <source>
        <dbReference type="ARBA" id="ARBA00023136"/>
    </source>
</evidence>
<dbReference type="InterPro" id="IPR011993">
    <property type="entry name" value="PH-like_dom_sf"/>
</dbReference>
<organism evidence="12 13">
    <name type="scientific">Ceutorhynchus assimilis</name>
    <name type="common">cabbage seed weevil</name>
    <dbReference type="NCBI Taxonomy" id="467358"/>
    <lineage>
        <taxon>Eukaryota</taxon>
        <taxon>Metazoa</taxon>
        <taxon>Ecdysozoa</taxon>
        <taxon>Arthropoda</taxon>
        <taxon>Hexapoda</taxon>
        <taxon>Insecta</taxon>
        <taxon>Pterygota</taxon>
        <taxon>Neoptera</taxon>
        <taxon>Endopterygota</taxon>
        <taxon>Coleoptera</taxon>
        <taxon>Polyphaga</taxon>
        <taxon>Cucujiformia</taxon>
        <taxon>Curculionidae</taxon>
        <taxon>Ceutorhynchinae</taxon>
        <taxon>Ceutorhynchus</taxon>
    </lineage>
</organism>
<dbReference type="GO" id="GO:0005856">
    <property type="term" value="C:cytoskeleton"/>
    <property type="evidence" value="ECO:0007669"/>
    <property type="project" value="UniProtKB-SubCell"/>
</dbReference>
<dbReference type="Gene3D" id="6.10.360.10">
    <property type="match status" value="1"/>
</dbReference>
<dbReference type="InterPro" id="IPR019748">
    <property type="entry name" value="FERM_central"/>
</dbReference>
<evidence type="ECO:0000256" key="1">
    <source>
        <dbReference type="ARBA" id="ARBA00004202"/>
    </source>
</evidence>
<keyword evidence="7" id="KW-0206">Cytoskeleton</keyword>
<proteinExistence type="predicted"/>
<keyword evidence="7" id="KW-0963">Cytoplasm</keyword>
<dbReference type="SMART" id="SM01196">
    <property type="entry name" value="FERM_C"/>
    <property type="match status" value="1"/>
</dbReference>
<evidence type="ECO:0000259" key="11">
    <source>
        <dbReference type="PROSITE" id="PS50057"/>
    </source>
</evidence>
<dbReference type="InterPro" id="IPR029071">
    <property type="entry name" value="Ubiquitin-like_domsf"/>
</dbReference>
<evidence type="ECO:0000256" key="8">
    <source>
        <dbReference type="ARBA" id="ARBA00023273"/>
    </source>
</evidence>
<dbReference type="InterPro" id="IPR000299">
    <property type="entry name" value="FERM_domain"/>
</dbReference>
<dbReference type="Pfam" id="PF09379">
    <property type="entry name" value="FERM_N"/>
    <property type="match status" value="1"/>
</dbReference>
<dbReference type="SUPFAM" id="SSF48678">
    <property type="entry name" value="Moesin tail domain"/>
    <property type="match status" value="1"/>
</dbReference>
<feature type="region of interest" description="Disordered" evidence="10">
    <location>
        <begin position="424"/>
        <end position="486"/>
    </location>
</feature>
<dbReference type="InterPro" id="IPR019749">
    <property type="entry name" value="Band_41_domain"/>
</dbReference>
<dbReference type="Pfam" id="PF09380">
    <property type="entry name" value="FERM_C"/>
    <property type="match status" value="1"/>
</dbReference>
<keyword evidence="13" id="KW-1185">Reference proteome</keyword>
<evidence type="ECO:0000256" key="3">
    <source>
        <dbReference type="ARBA" id="ARBA00004536"/>
    </source>
</evidence>
<dbReference type="PROSITE" id="PS50057">
    <property type="entry name" value="FERM_3"/>
    <property type="match status" value="1"/>
</dbReference>
<evidence type="ECO:0000313" key="12">
    <source>
        <dbReference type="EMBL" id="CAH1126403.1"/>
    </source>
</evidence>
<gene>
    <name evidence="12" type="ORF">CEUTPL_LOCUS5256</name>
</gene>
<dbReference type="Gene3D" id="3.10.20.90">
    <property type="entry name" value="Phosphatidylinositol 3-kinase Catalytic Subunit, Chain A, domain 1"/>
    <property type="match status" value="1"/>
</dbReference>
<keyword evidence="8" id="KW-0966">Cell projection</keyword>
<dbReference type="InterPro" id="IPR014352">
    <property type="entry name" value="FERM/acyl-CoA-bd_prot_sf"/>
</dbReference>
<keyword evidence="4" id="KW-1003">Cell membrane</keyword>
<dbReference type="SUPFAM" id="SSF47031">
    <property type="entry name" value="Second domain of FERM"/>
    <property type="match status" value="1"/>
</dbReference>
<dbReference type="Gene3D" id="1.20.5.450">
    <property type="match status" value="1"/>
</dbReference>
<dbReference type="InterPro" id="IPR018979">
    <property type="entry name" value="FERM_N"/>
</dbReference>
<dbReference type="PANTHER" id="PTHR23281">
    <property type="entry name" value="MERLIN/MOESIN/EZRIN/RADIXIN"/>
    <property type="match status" value="1"/>
</dbReference>
<dbReference type="Gene3D" id="1.20.80.10">
    <property type="match status" value="1"/>
</dbReference>
<feature type="domain" description="FERM" evidence="11">
    <location>
        <begin position="1"/>
        <end position="288"/>
    </location>
</feature>
<dbReference type="EMBL" id="OU892278">
    <property type="protein sequence ID" value="CAH1126403.1"/>
    <property type="molecule type" value="Genomic_DNA"/>
</dbReference>
<dbReference type="InterPro" id="IPR035963">
    <property type="entry name" value="FERM_2"/>
</dbReference>
<dbReference type="PRINTS" id="PR00935">
    <property type="entry name" value="BAND41"/>
</dbReference>
<dbReference type="CDD" id="cd13194">
    <property type="entry name" value="FERM_C_ERM"/>
    <property type="match status" value="1"/>
</dbReference>
<dbReference type="Proteomes" id="UP001152799">
    <property type="component" value="Chromosome 2"/>
</dbReference>
<feature type="compositionally biased region" description="Basic and acidic residues" evidence="10">
    <location>
        <begin position="424"/>
        <end position="476"/>
    </location>
</feature>
<evidence type="ECO:0000256" key="4">
    <source>
        <dbReference type="ARBA" id="ARBA00022475"/>
    </source>
</evidence>
<dbReference type="GO" id="GO:0003779">
    <property type="term" value="F:actin binding"/>
    <property type="evidence" value="ECO:0007669"/>
    <property type="project" value="InterPro"/>
</dbReference>
<dbReference type="OrthoDB" id="6018897at2759"/>
<dbReference type="PRINTS" id="PR00661">
    <property type="entry name" value="ERMFAMILY"/>
</dbReference>
<dbReference type="Pfam" id="PF00373">
    <property type="entry name" value="FERM_M"/>
    <property type="match status" value="1"/>
</dbReference>
<reference evidence="12" key="1">
    <citation type="submission" date="2022-01" db="EMBL/GenBank/DDBJ databases">
        <authorList>
            <person name="King R."/>
        </authorList>
    </citation>
    <scope>NUCLEOTIDE SEQUENCE</scope>
</reference>
<keyword evidence="5" id="KW-0965">Cell junction</keyword>
<dbReference type="InterPro" id="IPR011174">
    <property type="entry name" value="ERM"/>
</dbReference>
<dbReference type="GO" id="GO:0005886">
    <property type="term" value="C:plasma membrane"/>
    <property type="evidence" value="ECO:0007669"/>
    <property type="project" value="UniProtKB-SubCell"/>
</dbReference>
<dbReference type="SUPFAM" id="SSF50729">
    <property type="entry name" value="PH domain-like"/>
    <property type="match status" value="1"/>
</dbReference>
<dbReference type="InterPro" id="IPR041789">
    <property type="entry name" value="ERM_FERM_C"/>
</dbReference>
<dbReference type="InterPro" id="IPR018980">
    <property type="entry name" value="FERM_PH-like_C"/>
</dbReference>
<dbReference type="InterPro" id="IPR008954">
    <property type="entry name" value="Moesin_tail_sf"/>
</dbReference>
<sequence>MKIVVRTPHHESELQAVPKTSTREVFQTMCKSLGIQETWWFGLMYKGPDNEDVWIDKSKKSLKDLQKNLAFNFAVKFYPEDVSEELIENITIEYFFLQVKTMILKDEIYCPADTSVLLASYALQAKVGDYQKDQINEDVFKKQKLLSERVVNQHKLQASEWESNITNMWEKHRGLDKDDAMLEYLKLVQNLEMYGVCYFNIKNAKGTELLLGVTALGLNIYKVDDRLNPTISFPWSEIKNLKYKGTKFVIRPNDKSAKNFIILTTNEKVSKQILNLGIGNHELYVKRRKPDSAEVAKMKEKANEVRKTKLIIRQKYNSERLAREEAEKRETMYKQQLEDMRIEIDRKQASLLEAERTIRRLQEQLDDLKRSKEELEDQRTELQQMMERLEQNKYMEAEEKLKLEEEIRAKHNEVQRIQMEVARKDEETRRLQDEVEEARRKEEEVRLKQEEEDRRREEEQRQRELEEANRTEKELESISDADNTLPEVKEVNDQLKEQLKNLQDQLNETRTNEESELDRIHRINLLEGRDKYKTLRDIRKGNTSRRVEMFENM</sequence>
<dbReference type="CDD" id="cd14473">
    <property type="entry name" value="FERM_B-lobe"/>
    <property type="match status" value="1"/>
</dbReference>
<accession>A0A9P0DI36</accession>
<dbReference type="InterPro" id="IPR011259">
    <property type="entry name" value="ERM_C_dom"/>
</dbReference>
<keyword evidence="6" id="KW-0472">Membrane</keyword>
<evidence type="ECO:0000256" key="9">
    <source>
        <dbReference type="ARBA" id="ARBA00043944"/>
    </source>
</evidence>
<evidence type="ECO:0000256" key="10">
    <source>
        <dbReference type="SAM" id="MobiDB-lite"/>
    </source>
</evidence>
<protein>
    <recommendedName>
        <fullName evidence="11">FERM domain-containing protein</fullName>
    </recommendedName>
</protein>
<dbReference type="Pfam" id="PF20492">
    <property type="entry name" value="ERM_helical"/>
    <property type="match status" value="1"/>
</dbReference>
<dbReference type="AlphaFoldDB" id="A0A9P0DI36"/>
<dbReference type="GO" id="GO:0030182">
    <property type="term" value="P:neuron differentiation"/>
    <property type="evidence" value="ECO:0007669"/>
    <property type="project" value="UniProtKB-ARBA"/>
</dbReference>
<dbReference type="GO" id="GO:0005912">
    <property type="term" value="C:adherens junction"/>
    <property type="evidence" value="ECO:0007669"/>
    <property type="project" value="UniProtKB-SubCell"/>
</dbReference>
<dbReference type="SMART" id="SM00295">
    <property type="entry name" value="B41"/>
    <property type="match status" value="1"/>
</dbReference>
<dbReference type="PIRSF" id="PIRSF002305">
    <property type="entry name" value="ERM"/>
    <property type="match status" value="1"/>
</dbReference>